<organism evidence="2 3">
    <name type="scientific">Brevundimonas faecalis</name>
    <dbReference type="NCBI Taxonomy" id="947378"/>
    <lineage>
        <taxon>Bacteria</taxon>
        <taxon>Pseudomonadati</taxon>
        <taxon>Pseudomonadota</taxon>
        <taxon>Alphaproteobacteria</taxon>
        <taxon>Caulobacterales</taxon>
        <taxon>Caulobacteraceae</taxon>
        <taxon>Brevundimonas</taxon>
    </lineage>
</organism>
<proteinExistence type="predicted"/>
<sequence>MSSGRVTLRGSASFSRGGGSGGGVGIAFNF</sequence>
<dbReference type="Proteomes" id="UP001549313">
    <property type="component" value="Unassembled WGS sequence"/>
</dbReference>
<feature type="region of interest" description="Disordered" evidence="1">
    <location>
        <begin position="1"/>
        <end position="30"/>
    </location>
</feature>
<reference evidence="2 3" key="1">
    <citation type="submission" date="2024-06" db="EMBL/GenBank/DDBJ databases">
        <title>Sorghum-associated microbial communities from plants grown in Nebraska, USA.</title>
        <authorList>
            <person name="Schachtman D."/>
        </authorList>
    </citation>
    <scope>NUCLEOTIDE SEQUENCE [LARGE SCALE GENOMIC DNA]</scope>
    <source>
        <strain evidence="2 3">2814</strain>
    </source>
</reference>
<accession>A0ABV2R7N8</accession>
<dbReference type="EMBL" id="JBEPTF010000001">
    <property type="protein sequence ID" value="MET4682594.1"/>
    <property type="molecule type" value="Genomic_DNA"/>
</dbReference>
<keyword evidence="3" id="KW-1185">Reference proteome</keyword>
<name>A0ABV2R7N8_9CAUL</name>
<evidence type="ECO:0000256" key="1">
    <source>
        <dbReference type="SAM" id="MobiDB-lite"/>
    </source>
</evidence>
<comment type="caution">
    <text evidence="2">The sequence shown here is derived from an EMBL/GenBank/DDBJ whole genome shotgun (WGS) entry which is preliminary data.</text>
</comment>
<gene>
    <name evidence="2" type="ORF">ABIE19_000503</name>
</gene>
<protein>
    <submittedName>
        <fullName evidence="2">Membrane protein YgcG</fullName>
    </submittedName>
</protein>
<evidence type="ECO:0000313" key="3">
    <source>
        <dbReference type="Proteomes" id="UP001549313"/>
    </source>
</evidence>
<evidence type="ECO:0000313" key="2">
    <source>
        <dbReference type="EMBL" id="MET4682594.1"/>
    </source>
</evidence>
<feature type="compositionally biased region" description="Gly residues" evidence="1">
    <location>
        <begin position="16"/>
        <end position="30"/>
    </location>
</feature>